<sequence length="458" mass="49423">MPGRGFPLDSVTSEHYYAPYHHAAALGHEPPRPQPLARPPPTPARRRPRDPREQLLGLLLLDIMTTPEHSGFEALGDDDDDDLVEIVSARPSRPASVQPRPPLSSSTGGGAARSSRRPPPPPSQDDVIDLTVEPDSPLEVRAPQPPPRLPPMRTHRHPRRTTSQRLTPPRLSRSESIMLASETSFIDLTGDDDLTSGSSSTARFASRTTTTTTTNEPPRRSNRNHQHPIILPHPDSSSSNGAAADHLVDLEFLNPRHAIQYGFASSFARGFGRTLADILSADFLTGQAPASSSSSSGLPGRLYTQRQPPPGPAQRQPSPPPREMPPLPPTRSGFTRDTVVEPDAGAEERVVVCPACEEELAYDPAAGGAAVQTTAATGTKKRKRAAGHHHFWAVKKCGHVYCADCFENRRPTKANPDGVGFAGPPGKLPHHAPHDLRCAVEGCDAKVANKTEWVGIFL</sequence>
<feature type="region of interest" description="Disordered" evidence="1">
    <location>
        <begin position="69"/>
        <end position="175"/>
    </location>
</feature>
<dbReference type="AlphaFoldDB" id="A0A2H4SDF1"/>
<feature type="compositionally biased region" description="Pro residues" evidence="1">
    <location>
        <begin position="307"/>
        <end position="329"/>
    </location>
</feature>
<name>A0A2H4SDF1_CORMI</name>
<feature type="compositionally biased region" description="Acidic residues" evidence="1">
    <location>
        <begin position="75"/>
        <end position="84"/>
    </location>
</feature>
<feature type="region of interest" description="Disordered" evidence="1">
    <location>
        <begin position="24"/>
        <end position="52"/>
    </location>
</feature>
<evidence type="ECO:0000256" key="1">
    <source>
        <dbReference type="SAM" id="MobiDB-lite"/>
    </source>
</evidence>
<organism evidence="2 3">
    <name type="scientific">Cordyceps militaris</name>
    <name type="common">Caterpillar fungus</name>
    <name type="synonym">Clavaria militaris</name>
    <dbReference type="NCBI Taxonomy" id="73501"/>
    <lineage>
        <taxon>Eukaryota</taxon>
        <taxon>Fungi</taxon>
        <taxon>Dikarya</taxon>
        <taxon>Ascomycota</taxon>
        <taxon>Pezizomycotina</taxon>
        <taxon>Sordariomycetes</taxon>
        <taxon>Hypocreomycetidae</taxon>
        <taxon>Hypocreales</taxon>
        <taxon>Cordycipitaceae</taxon>
        <taxon>Cordyceps</taxon>
    </lineage>
</organism>
<dbReference type="GO" id="GO:0033768">
    <property type="term" value="C:SUMO-targeted ubiquitin ligase complex"/>
    <property type="evidence" value="ECO:0007669"/>
    <property type="project" value="TreeGrafter"/>
</dbReference>
<feature type="compositionally biased region" description="Low complexity" evidence="1">
    <location>
        <begin position="195"/>
        <end position="214"/>
    </location>
</feature>
<reference evidence="2 3" key="1">
    <citation type="journal article" date="2017" name="BMC Genomics">
        <title>Chromosome level assembly and secondary metabolite potential of the parasitic fungus Cordyceps militaris.</title>
        <authorList>
            <person name="Kramer G.J."/>
            <person name="Nodwell J.R."/>
        </authorList>
    </citation>
    <scope>NUCLEOTIDE SEQUENCE [LARGE SCALE GENOMIC DNA]</scope>
    <source>
        <strain evidence="2 3">ATCC 34164</strain>
    </source>
</reference>
<accession>A0A2H4SDF1</accession>
<dbReference type="InterPro" id="IPR038886">
    <property type="entry name" value="E3_SLX5/Rfp1"/>
</dbReference>
<feature type="compositionally biased region" description="Basic residues" evidence="1">
    <location>
        <begin position="153"/>
        <end position="162"/>
    </location>
</feature>
<dbReference type="PANTHER" id="PTHR28042:SF1">
    <property type="entry name" value="E3 UBIQUITIN-PROTEIN LIGASE COMPLEX SLX5-SLX8 SUBUNIT SLX5"/>
    <property type="match status" value="1"/>
</dbReference>
<gene>
    <name evidence="2" type="ORF">A9K55_006830</name>
</gene>
<dbReference type="GO" id="GO:0004842">
    <property type="term" value="F:ubiquitin-protein transferase activity"/>
    <property type="evidence" value="ECO:0007669"/>
    <property type="project" value="TreeGrafter"/>
</dbReference>
<protein>
    <submittedName>
        <fullName evidence="2">RING finger domain</fullName>
    </submittedName>
</protein>
<feature type="region of interest" description="Disordered" evidence="1">
    <location>
        <begin position="286"/>
        <end position="337"/>
    </location>
</feature>
<dbReference type="Proteomes" id="UP000323067">
    <property type="component" value="Chromosome vi"/>
</dbReference>
<feature type="compositionally biased region" description="Pro residues" evidence="1">
    <location>
        <begin position="32"/>
        <end position="43"/>
    </location>
</feature>
<dbReference type="PANTHER" id="PTHR28042">
    <property type="entry name" value="E3 UBIQUITIN-PROTEIN LIGASE COMPLEX SLX5-SLX8 SUBUNIT SLX5"/>
    <property type="match status" value="1"/>
</dbReference>
<evidence type="ECO:0000313" key="3">
    <source>
        <dbReference type="Proteomes" id="UP000323067"/>
    </source>
</evidence>
<proteinExistence type="predicted"/>
<feature type="region of interest" description="Disordered" evidence="1">
    <location>
        <begin position="190"/>
        <end position="242"/>
    </location>
</feature>
<dbReference type="VEuPathDB" id="FungiDB:A9K55_006830"/>
<dbReference type="EMBL" id="CP023323">
    <property type="protein sequence ID" value="ATY61120.1"/>
    <property type="molecule type" value="Genomic_DNA"/>
</dbReference>
<dbReference type="OrthoDB" id="2398441at2759"/>
<evidence type="ECO:0000313" key="2">
    <source>
        <dbReference type="EMBL" id="ATY61120.1"/>
    </source>
</evidence>